<comment type="caution">
    <text evidence="1">The sequence shown here is derived from an EMBL/GenBank/DDBJ whole genome shotgun (WGS) entry which is preliminary data.</text>
</comment>
<protein>
    <submittedName>
        <fullName evidence="1">BPSL0067 family protein</fullName>
    </submittedName>
</protein>
<dbReference type="EMBL" id="JANUHA010000026">
    <property type="protein sequence ID" value="MCS0599284.1"/>
    <property type="molecule type" value="Genomic_DNA"/>
</dbReference>
<dbReference type="InterPro" id="IPR047746">
    <property type="entry name" value="Dae2/Tae2-like"/>
</dbReference>
<evidence type="ECO:0000313" key="2">
    <source>
        <dbReference type="Proteomes" id="UP001206572"/>
    </source>
</evidence>
<sequence length="141" mass="15471">MQGGRIYRYPKASSLEGSKPVRDGECVALVQHYAHVPHTTQWRAGAQVLDAPIGLMPGTAIATFVNGRYPQVGKGTRHAGFFLHYGPFGSDGKPKGIWIMEQFTYPPTRTVQARYIGRKGKNSDGSWSSPSNNADAFFVIE</sequence>
<dbReference type="NCBIfam" id="NF033857">
    <property type="entry name" value="BPSL0067_fam"/>
    <property type="match status" value="1"/>
</dbReference>
<proteinExistence type="predicted"/>
<dbReference type="RefSeq" id="WP_258830285.1">
    <property type="nucleotide sequence ID" value="NZ_JANUHA010000026.1"/>
</dbReference>
<reference evidence="1 2" key="1">
    <citation type="submission" date="2022-08" db="EMBL/GenBank/DDBJ databases">
        <title>Reclassification of Massilia species as members of the genera Telluria, Duganella, Pseudoduganella, Mokoshia gen. nov. and Zemynaea gen. nov. using orthogonal and non-orthogonal genome-based approaches.</title>
        <authorList>
            <person name="Bowman J.P."/>
        </authorList>
    </citation>
    <scope>NUCLEOTIDE SEQUENCE [LARGE SCALE GENOMIC DNA]</scope>
    <source>
        <strain evidence="1 2">JCM 31661</strain>
    </source>
</reference>
<accession>A0ABT2ASS3</accession>
<evidence type="ECO:0000313" key="1">
    <source>
        <dbReference type="EMBL" id="MCS0599284.1"/>
    </source>
</evidence>
<name>A0ABT2ASS3_9BURK</name>
<dbReference type="Proteomes" id="UP001206572">
    <property type="component" value="Unassembled WGS sequence"/>
</dbReference>
<keyword evidence="2" id="KW-1185">Reference proteome</keyword>
<gene>
    <name evidence="1" type="ORF">NX780_23335</name>
</gene>
<organism evidence="1 2">
    <name type="scientific">Massilia agri</name>
    <dbReference type="NCBI Taxonomy" id="1886785"/>
    <lineage>
        <taxon>Bacteria</taxon>
        <taxon>Pseudomonadati</taxon>
        <taxon>Pseudomonadota</taxon>
        <taxon>Betaproteobacteria</taxon>
        <taxon>Burkholderiales</taxon>
        <taxon>Oxalobacteraceae</taxon>
        <taxon>Telluria group</taxon>
        <taxon>Massilia</taxon>
    </lineage>
</organism>